<evidence type="ECO:0000313" key="2">
    <source>
        <dbReference type="Proteomes" id="UP000266841"/>
    </source>
</evidence>
<dbReference type="InterPro" id="IPR011990">
    <property type="entry name" value="TPR-like_helical_dom_sf"/>
</dbReference>
<comment type="caution">
    <text evidence="1">The sequence shown here is derived from an EMBL/GenBank/DDBJ whole genome shotgun (WGS) entry which is preliminary data.</text>
</comment>
<dbReference type="PANTHER" id="PTHR43628">
    <property type="entry name" value="ACTIVATOR OF C KINASE PROTEIN 1-RELATED"/>
    <property type="match status" value="1"/>
</dbReference>
<protein>
    <submittedName>
        <fullName evidence="1">Uncharacterized protein</fullName>
    </submittedName>
</protein>
<name>K0RQJ1_THAOC</name>
<evidence type="ECO:0000313" key="1">
    <source>
        <dbReference type="EMBL" id="EJK55350.1"/>
    </source>
</evidence>
<dbReference type="InterPro" id="IPR006597">
    <property type="entry name" value="Sel1-like"/>
</dbReference>
<dbReference type="AlphaFoldDB" id="K0RQJ1"/>
<keyword evidence="2" id="KW-1185">Reference proteome</keyword>
<dbReference type="InterPro" id="IPR052945">
    <property type="entry name" value="Mitotic_Regulator"/>
</dbReference>
<dbReference type="eggNOG" id="KOG1550">
    <property type="taxonomic scope" value="Eukaryota"/>
</dbReference>
<sequence length="192" mass="20594">MHGLPPRQVLLRGLSEGASQAAQEGLQATCSRAQGRNAVQSGAGEAGEEFLSDLHSANSARVAKKDPTAIHFLGKKYFFGGLGLQKNVQKAVELYAEAAELGSIDALFDLGNAYYEGNGVQQDKAKAAQFWTKAAIQGHVHALENIKNYFLGGIATKDQYAEALKGYQDAVEEMKSHDRDEAKAILEPTKSG</sequence>
<gene>
    <name evidence="1" type="ORF">THAOC_24925</name>
</gene>
<accession>K0RQJ1</accession>
<reference evidence="1 2" key="1">
    <citation type="journal article" date="2012" name="Genome Biol.">
        <title>Genome and low-iron response of an oceanic diatom adapted to chronic iron limitation.</title>
        <authorList>
            <person name="Lommer M."/>
            <person name="Specht M."/>
            <person name="Roy A.S."/>
            <person name="Kraemer L."/>
            <person name="Andreson R."/>
            <person name="Gutowska M.A."/>
            <person name="Wolf J."/>
            <person name="Bergner S.V."/>
            <person name="Schilhabel M.B."/>
            <person name="Klostermeier U.C."/>
            <person name="Beiko R.G."/>
            <person name="Rosenstiel P."/>
            <person name="Hippler M."/>
            <person name="Laroche J."/>
        </authorList>
    </citation>
    <scope>NUCLEOTIDE SEQUENCE [LARGE SCALE GENOMIC DNA]</scope>
    <source>
        <strain evidence="1 2">CCMP1005</strain>
    </source>
</reference>
<dbReference type="EMBL" id="AGNL01034234">
    <property type="protein sequence ID" value="EJK55350.1"/>
    <property type="molecule type" value="Genomic_DNA"/>
</dbReference>
<dbReference type="Pfam" id="PF08238">
    <property type="entry name" value="Sel1"/>
    <property type="match status" value="2"/>
</dbReference>
<proteinExistence type="predicted"/>
<dbReference type="Proteomes" id="UP000266841">
    <property type="component" value="Unassembled WGS sequence"/>
</dbReference>
<dbReference type="SUPFAM" id="SSF81901">
    <property type="entry name" value="HCP-like"/>
    <property type="match status" value="1"/>
</dbReference>
<dbReference type="OrthoDB" id="2148946at2759"/>
<organism evidence="1 2">
    <name type="scientific">Thalassiosira oceanica</name>
    <name type="common">Marine diatom</name>
    <dbReference type="NCBI Taxonomy" id="159749"/>
    <lineage>
        <taxon>Eukaryota</taxon>
        <taxon>Sar</taxon>
        <taxon>Stramenopiles</taxon>
        <taxon>Ochrophyta</taxon>
        <taxon>Bacillariophyta</taxon>
        <taxon>Coscinodiscophyceae</taxon>
        <taxon>Thalassiosirophycidae</taxon>
        <taxon>Thalassiosirales</taxon>
        <taxon>Thalassiosiraceae</taxon>
        <taxon>Thalassiosira</taxon>
    </lineage>
</organism>
<dbReference type="PANTHER" id="PTHR43628:SF1">
    <property type="entry name" value="CHITIN SYNTHASE REGULATORY FACTOR 2-RELATED"/>
    <property type="match status" value="1"/>
</dbReference>
<dbReference type="Gene3D" id="1.25.40.10">
    <property type="entry name" value="Tetratricopeptide repeat domain"/>
    <property type="match status" value="1"/>
</dbReference>
<dbReference type="SMART" id="SM00671">
    <property type="entry name" value="SEL1"/>
    <property type="match status" value="2"/>
</dbReference>